<comment type="subunit">
    <text evidence="5">Binds to RNA polymerase II (RNAPII).</text>
</comment>
<dbReference type="AlphaFoldDB" id="A0A8D2JFH8"/>
<comment type="similarity">
    <text evidence="1 5">Belongs to the GPN-loop GTPase family.</text>
</comment>
<reference evidence="6" key="2">
    <citation type="submission" date="2025-09" db="UniProtKB">
        <authorList>
            <consortium name="Ensembl"/>
        </authorList>
    </citation>
    <scope>IDENTIFICATION</scope>
</reference>
<evidence type="ECO:0000313" key="6">
    <source>
        <dbReference type="Ensembl" id="ENSVKKP00000008031.1"/>
    </source>
</evidence>
<dbReference type="Ensembl" id="ENSVKKT00000008243.1">
    <property type="protein sequence ID" value="ENSVKKP00000008031.1"/>
    <property type="gene ID" value="ENSVKKG00000005734.1"/>
</dbReference>
<accession>A0A8D2JFH8</accession>
<comment type="function">
    <text evidence="5">Small GTPase required for proper localization of RNA polymerase II and III (RNAPII and RNAPIII). May act at an RNAP assembly step prior to nuclear import.</text>
</comment>
<dbReference type="InterPro" id="IPR027417">
    <property type="entry name" value="P-loop_NTPase"/>
</dbReference>
<evidence type="ECO:0000256" key="3">
    <source>
        <dbReference type="ARBA" id="ARBA00022801"/>
    </source>
</evidence>
<evidence type="ECO:0000256" key="2">
    <source>
        <dbReference type="ARBA" id="ARBA00022741"/>
    </source>
</evidence>
<keyword evidence="7" id="KW-1185">Reference proteome</keyword>
<reference evidence="6" key="1">
    <citation type="submission" date="2025-08" db="UniProtKB">
        <authorList>
            <consortium name="Ensembl"/>
        </authorList>
    </citation>
    <scope>IDENTIFICATION</scope>
</reference>
<dbReference type="InterPro" id="IPR004130">
    <property type="entry name" value="Gpn"/>
</dbReference>
<dbReference type="Gene3D" id="3.40.50.300">
    <property type="entry name" value="P-loop containing nucleotide triphosphate hydrolases"/>
    <property type="match status" value="1"/>
</dbReference>
<evidence type="ECO:0000256" key="5">
    <source>
        <dbReference type="RuleBase" id="RU365059"/>
    </source>
</evidence>
<keyword evidence="4 5" id="KW-0342">GTP-binding</keyword>
<protein>
    <recommendedName>
        <fullName evidence="5">GPN-loop GTPase 2</fullName>
    </recommendedName>
</protein>
<proteinExistence type="inferred from homology"/>
<organism evidence="6 7">
    <name type="scientific">Varanus komodoensis</name>
    <name type="common">Komodo dragon</name>
    <dbReference type="NCBI Taxonomy" id="61221"/>
    <lineage>
        <taxon>Eukaryota</taxon>
        <taxon>Metazoa</taxon>
        <taxon>Chordata</taxon>
        <taxon>Craniata</taxon>
        <taxon>Vertebrata</taxon>
        <taxon>Euteleostomi</taxon>
        <taxon>Lepidosauria</taxon>
        <taxon>Squamata</taxon>
        <taxon>Bifurcata</taxon>
        <taxon>Unidentata</taxon>
        <taxon>Episquamata</taxon>
        <taxon>Toxicofera</taxon>
        <taxon>Anguimorpha</taxon>
        <taxon>Paleoanguimorpha</taxon>
        <taxon>Varanoidea</taxon>
        <taxon>Varanidae</taxon>
        <taxon>Varanus</taxon>
    </lineage>
</organism>
<keyword evidence="3 5" id="KW-0378">Hydrolase</keyword>
<dbReference type="OMA" id="DTIHAPC"/>
<dbReference type="Proteomes" id="UP000694545">
    <property type="component" value="Unplaced"/>
</dbReference>
<dbReference type="Pfam" id="PF03029">
    <property type="entry name" value="ATP_bind_1"/>
    <property type="match status" value="1"/>
</dbReference>
<dbReference type="GO" id="GO:0005737">
    <property type="term" value="C:cytoplasm"/>
    <property type="evidence" value="ECO:0007669"/>
    <property type="project" value="TreeGrafter"/>
</dbReference>
<dbReference type="PANTHER" id="PTHR21231">
    <property type="entry name" value="XPA-BINDING PROTEIN 1-RELATED"/>
    <property type="match status" value="1"/>
</dbReference>
<dbReference type="PANTHER" id="PTHR21231:SF3">
    <property type="entry name" value="GPN-LOOP GTPASE 2"/>
    <property type="match status" value="1"/>
</dbReference>
<evidence type="ECO:0000256" key="1">
    <source>
        <dbReference type="ARBA" id="ARBA00005290"/>
    </source>
</evidence>
<keyword evidence="2 5" id="KW-0547">Nucleotide-binding</keyword>
<dbReference type="GO" id="GO:0003924">
    <property type="term" value="F:GTPase activity"/>
    <property type="evidence" value="ECO:0007669"/>
    <property type="project" value="TreeGrafter"/>
</dbReference>
<dbReference type="GO" id="GO:0005525">
    <property type="term" value="F:GTP binding"/>
    <property type="evidence" value="ECO:0007669"/>
    <property type="project" value="UniProtKB-KW"/>
</dbReference>
<dbReference type="SUPFAM" id="SSF52540">
    <property type="entry name" value="P-loop containing nucleoside triphosphate hydrolases"/>
    <property type="match status" value="1"/>
</dbReference>
<evidence type="ECO:0000313" key="7">
    <source>
        <dbReference type="Proteomes" id="UP000694545"/>
    </source>
</evidence>
<evidence type="ECO:0000256" key="4">
    <source>
        <dbReference type="ARBA" id="ARBA00023134"/>
    </source>
</evidence>
<sequence>AKGAGPRSSFGQAVIGPPGSGKTTYCLGMQQFLSAIGRKVAVVNLDPANEGIPYPSGSCSSGGFTLLHRPRQIHLRALHFPVRHAARGAASCQRALQDGLGRTVWETG</sequence>
<name>A0A8D2JFH8_VARKO</name>